<dbReference type="Pfam" id="PF01237">
    <property type="entry name" value="Oxysterol_BP"/>
    <property type="match status" value="1"/>
</dbReference>
<evidence type="ECO:0000313" key="7">
    <source>
        <dbReference type="Proteomes" id="UP000823872"/>
    </source>
</evidence>
<gene>
    <name evidence="6" type="primary">OSBPL2</name>
</gene>
<dbReference type="Gene3D" id="2.40.160.120">
    <property type="match status" value="1"/>
</dbReference>
<name>A0ABI7WGE5_FELCA</name>
<feature type="region of interest" description="Disordered" evidence="5">
    <location>
        <begin position="41"/>
        <end position="60"/>
    </location>
</feature>
<dbReference type="SUPFAM" id="SSF144000">
    <property type="entry name" value="Oxysterol-binding protein-like"/>
    <property type="match status" value="1"/>
</dbReference>
<dbReference type="InterPro" id="IPR037239">
    <property type="entry name" value="OSBP_sf"/>
</dbReference>
<accession>A0ABI7WGE5</accession>
<evidence type="ECO:0000256" key="1">
    <source>
        <dbReference type="ARBA" id="ARBA00023055"/>
    </source>
</evidence>
<dbReference type="PANTHER" id="PTHR10972:SF153">
    <property type="entry name" value="OXYSTEROL-BINDING PROTEIN-RELATED PROTEIN 2"/>
    <property type="match status" value="1"/>
</dbReference>
<protein>
    <recommendedName>
        <fullName evidence="4">Oxysterol-binding protein</fullName>
    </recommendedName>
</protein>
<comment type="similarity">
    <text evidence="3">Belongs to the OSBP family.</text>
</comment>
<keyword evidence="1 4" id="KW-0445">Lipid transport</keyword>
<evidence type="ECO:0000256" key="2">
    <source>
        <dbReference type="ARBA" id="ARBA00023121"/>
    </source>
</evidence>
<reference evidence="6 7" key="1">
    <citation type="submission" date="2021-02" db="EMBL/GenBank/DDBJ databases">
        <title>Safari Cat Assemblies.</title>
        <authorList>
            <person name="Bredemeyer K.R."/>
            <person name="Murphy W.J."/>
        </authorList>
    </citation>
    <scope>NUCLEOTIDE SEQUENCE [LARGE SCALE GENOMIC DNA]</scope>
</reference>
<feature type="region of interest" description="Disordered" evidence="5">
    <location>
        <begin position="374"/>
        <end position="427"/>
    </location>
</feature>
<proteinExistence type="inferred from homology"/>
<feature type="region of interest" description="Disordered" evidence="5">
    <location>
        <begin position="459"/>
        <end position="481"/>
    </location>
</feature>
<feature type="compositionally biased region" description="Basic and acidic residues" evidence="5">
    <location>
        <begin position="321"/>
        <end position="341"/>
    </location>
</feature>
<dbReference type="PANTHER" id="PTHR10972">
    <property type="entry name" value="OXYSTEROL-BINDING PROTEIN-RELATED"/>
    <property type="match status" value="1"/>
</dbReference>
<reference evidence="6" key="2">
    <citation type="submission" date="2025-08" db="UniProtKB">
        <authorList>
            <consortium name="Ensembl"/>
        </authorList>
    </citation>
    <scope>IDENTIFICATION</scope>
    <source>
        <strain evidence="6">breed Abyssinian</strain>
    </source>
</reference>
<sequence>MNGEDEFFDAVTGFDSESSSGGFSEASQRVAAVMCVDSGRSNGVGKAGERPPRENGIQKHRTSLPAPMFTRSDFSVWSILKKCIGLELSKITMPIAFNEPLSFLQRITEYMEHVDLIHRASCQPQALERMQCVAAFAVSAVASQWERTGKPFNPLLGETYELIREDLGFRFISEQVSHHPPISAFYSEGLHQDFLFHGSIYPKLKFWGKSVEAEPRGTITLELLKHNEAYTWTNPTCCVHNVIIGKLWIEQYGTVEIVNHRTGDKCVLHFKPCGLFGKELHKVEGHIQDKNKKKLFMIYGKWTECLWGIDPAAYESFKKRERRGDHLSKPQPDDSSQKADGDVADAVPEVQETVQVIPGSKLLWRVNTRPPNSAQIWRARRRSGWRRSSGRPGGSGPSRRPSGRPGGFIKAATRTRGLPTGCMRGATLSGISPAAQISTEGPEWPPGPETGLRQAVTAETSFSSDCVRGDSTIPGQRFDSN</sequence>
<keyword evidence="4" id="KW-0813">Transport</keyword>
<organism evidence="6 7">
    <name type="scientific">Felis catus</name>
    <name type="common">Cat</name>
    <name type="synonym">Felis silvestris catus</name>
    <dbReference type="NCBI Taxonomy" id="9685"/>
    <lineage>
        <taxon>Eukaryota</taxon>
        <taxon>Metazoa</taxon>
        <taxon>Chordata</taxon>
        <taxon>Craniata</taxon>
        <taxon>Vertebrata</taxon>
        <taxon>Euteleostomi</taxon>
        <taxon>Mammalia</taxon>
        <taxon>Eutheria</taxon>
        <taxon>Laurasiatheria</taxon>
        <taxon>Carnivora</taxon>
        <taxon>Feliformia</taxon>
        <taxon>Felidae</taxon>
        <taxon>Felinae</taxon>
        <taxon>Felis</taxon>
    </lineage>
</organism>
<dbReference type="Ensembl" id="ENSFCTT00005014214.1">
    <property type="protein sequence ID" value="ENSFCTP00005009388.1"/>
    <property type="gene ID" value="ENSFCTG00005005161.1"/>
</dbReference>
<feature type="compositionally biased region" description="Basic and acidic residues" evidence="5">
    <location>
        <begin position="47"/>
        <end position="57"/>
    </location>
</feature>
<feature type="region of interest" description="Disordered" evidence="5">
    <location>
        <begin position="321"/>
        <end position="342"/>
    </location>
</feature>
<evidence type="ECO:0000256" key="3">
    <source>
        <dbReference type="RuleBase" id="RU003844"/>
    </source>
</evidence>
<evidence type="ECO:0000313" key="6">
    <source>
        <dbReference type="Ensembl" id="ENSFCTP00005009388.1"/>
    </source>
</evidence>
<dbReference type="PROSITE" id="PS01013">
    <property type="entry name" value="OSBP"/>
    <property type="match status" value="1"/>
</dbReference>
<dbReference type="Proteomes" id="UP000823872">
    <property type="component" value="Chromosome A3"/>
</dbReference>
<feature type="compositionally biased region" description="Basic residues" evidence="5">
    <location>
        <begin position="378"/>
        <end position="389"/>
    </location>
</feature>
<keyword evidence="7" id="KW-1185">Reference proteome</keyword>
<reference evidence="6" key="3">
    <citation type="submission" date="2025-09" db="UniProtKB">
        <authorList>
            <consortium name="Ensembl"/>
        </authorList>
    </citation>
    <scope>IDENTIFICATION</scope>
    <source>
        <strain evidence="6">breed Abyssinian</strain>
    </source>
</reference>
<evidence type="ECO:0000256" key="4">
    <source>
        <dbReference type="RuleBase" id="RU003845"/>
    </source>
</evidence>
<dbReference type="GeneTree" id="ENSGT00940000158762"/>
<keyword evidence="2" id="KW-0446">Lipid-binding</keyword>
<dbReference type="InterPro" id="IPR000648">
    <property type="entry name" value="Oxysterol-bd"/>
</dbReference>
<evidence type="ECO:0000256" key="5">
    <source>
        <dbReference type="SAM" id="MobiDB-lite"/>
    </source>
</evidence>
<dbReference type="InterPro" id="IPR018494">
    <property type="entry name" value="Oxysterol-bd_CS"/>
</dbReference>